<dbReference type="VEuPathDB" id="FungiDB:CC77DRAFT_186177"/>
<name>A0A177DIU6_ALTAL</name>
<dbReference type="Proteomes" id="UP000077248">
    <property type="component" value="Unassembled WGS sequence"/>
</dbReference>
<evidence type="ECO:0000313" key="1">
    <source>
        <dbReference type="EMBL" id="OAG19121.1"/>
    </source>
</evidence>
<gene>
    <name evidence="1" type="ORF">CC77DRAFT_186177</name>
</gene>
<sequence length="80" mass="8858">MGCLPVWALHRDMLGILHWIISGGKGSPLLVYIYDYREYVGTRLALLCVSGGFWASLYPGSGFGLHFSPSALCVIRRENV</sequence>
<reference evidence="1 2" key="1">
    <citation type="submission" date="2016-05" db="EMBL/GenBank/DDBJ databases">
        <title>Comparative analysis of secretome profiles of manganese(II)-oxidizing ascomycete fungi.</title>
        <authorList>
            <consortium name="DOE Joint Genome Institute"/>
            <person name="Zeiner C.A."/>
            <person name="Purvine S.O."/>
            <person name="Zink E.M."/>
            <person name="Wu S."/>
            <person name="Pasa-Tolic L."/>
            <person name="Chaput D.L."/>
            <person name="Haridas S."/>
            <person name="Grigoriev I.V."/>
            <person name="Santelli C.M."/>
            <person name="Hansel C.M."/>
        </authorList>
    </citation>
    <scope>NUCLEOTIDE SEQUENCE [LARGE SCALE GENOMIC DNA]</scope>
    <source>
        <strain evidence="1 2">SRC1lrK2f</strain>
    </source>
</reference>
<dbReference type="GeneID" id="29116120"/>
<accession>A0A177DIU6</accession>
<evidence type="ECO:0000313" key="2">
    <source>
        <dbReference type="Proteomes" id="UP000077248"/>
    </source>
</evidence>
<proteinExistence type="predicted"/>
<dbReference type="KEGG" id="aalt:CC77DRAFT_186177"/>
<dbReference type="EMBL" id="KV441482">
    <property type="protein sequence ID" value="OAG19121.1"/>
    <property type="molecule type" value="Genomic_DNA"/>
</dbReference>
<dbReference type="RefSeq" id="XP_018384542.1">
    <property type="nucleotide sequence ID" value="XM_018530526.1"/>
</dbReference>
<keyword evidence="2" id="KW-1185">Reference proteome</keyword>
<organism evidence="1 2">
    <name type="scientific">Alternaria alternata</name>
    <name type="common">Alternaria rot fungus</name>
    <name type="synonym">Torula alternata</name>
    <dbReference type="NCBI Taxonomy" id="5599"/>
    <lineage>
        <taxon>Eukaryota</taxon>
        <taxon>Fungi</taxon>
        <taxon>Dikarya</taxon>
        <taxon>Ascomycota</taxon>
        <taxon>Pezizomycotina</taxon>
        <taxon>Dothideomycetes</taxon>
        <taxon>Pleosporomycetidae</taxon>
        <taxon>Pleosporales</taxon>
        <taxon>Pleosporineae</taxon>
        <taxon>Pleosporaceae</taxon>
        <taxon>Alternaria</taxon>
        <taxon>Alternaria sect. Alternaria</taxon>
        <taxon>Alternaria alternata complex</taxon>
    </lineage>
</organism>
<protein>
    <submittedName>
        <fullName evidence="1">Uncharacterized protein</fullName>
    </submittedName>
</protein>
<dbReference type="AlphaFoldDB" id="A0A177DIU6"/>